<evidence type="ECO:0000313" key="2">
    <source>
        <dbReference type="EMBL" id="KAK0747422.1"/>
    </source>
</evidence>
<dbReference type="PANTHER" id="PTHR34598">
    <property type="entry name" value="BLL6449 PROTEIN"/>
    <property type="match status" value="1"/>
</dbReference>
<proteinExistence type="inferred from homology"/>
<dbReference type="GO" id="GO:0032259">
    <property type="term" value="P:methylation"/>
    <property type="evidence" value="ECO:0007669"/>
    <property type="project" value="UniProtKB-KW"/>
</dbReference>
<accession>A0AA40K6R0</accession>
<dbReference type="InterPro" id="IPR044053">
    <property type="entry name" value="AsaB-like"/>
</dbReference>
<comment type="similarity">
    <text evidence="1">Belongs to the asaB hydroxylase/desaturase family.</text>
</comment>
<keyword evidence="3" id="KW-1185">Reference proteome</keyword>
<dbReference type="PANTHER" id="PTHR34598:SF3">
    <property type="entry name" value="OXIDOREDUCTASE AN1597"/>
    <property type="match status" value="1"/>
</dbReference>
<dbReference type="Proteomes" id="UP001172159">
    <property type="component" value="Unassembled WGS sequence"/>
</dbReference>
<dbReference type="GO" id="GO:0016491">
    <property type="term" value="F:oxidoreductase activity"/>
    <property type="evidence" value="ECO:0007669"/>
    <property type="project" value="InterPro"/>
</dbReference>
<reference evidence="2" key="1">
    <citation type="submission" date="2023-06" db="EMBL/GenBank/DDBJ databases">
        <title>Genome-scale phylogeny and comparative genomics of the fungal order Sordariales.</title>
        <authorList>
            <consortium name="Lawrence Berkeley National Laboratory"/>
            <person name="Hensen N."/>
            <person name="Bonometti L."/>
            <person name="Westerberg I."/>
            <person name="Brannstrom I.O."/>
            <person name="Guillou S."/>
            <person name="Cros-Aarteil S."/>
            <person name="Calhoun S."/>
            <person name="Haridas S."/>
            <person name="Kuo A."/>
            <person name="Mondo S."/>
            <person name="Pangilinan J."/>
            <person name="Riley R."/>
            <person name="Labutti K."/>
            <person name="Andreopoulos B."/>
            <person name="Lipzen A."/>
            <person name="Chen C."/>
            <person name="Yanf M."/>
            <person name="Daum C."/>
            <person name="Ng V."/>
            <person name="Clum A."/>
            <person name="Steindorff A."/>
            <person name="Ohm R."/>
            <person name="Martin F."/>
            <person name="Silar P."/>
            <person name="Natvig D."/>
            <person name="Lalanne C."/>
            <person name="Gautier V."/>
            <person name="Ament-Velasquez S.L."/>
            <person name="Kruys A."/>
            <person name="Hutchinson M.I."/>
            <person name="Powell A.J."/>
            <person name="Barry K."/>
            <person name="Miller A.N."/>
            <person name="Grigoriev I.V."/>
            <person name="Debuchy R."/>
            <person name="Gladieux P."/>
            <person name="Thoren M.H."/>
            <person name="Johannesson H."/>
        </authorList>
    </citation>
    <scope>NUCLEOTIDE SEQUENCE</scope>
    <source>
        <strain evidence="2">CBS 540.89</strain>
    </source>
</reference>
<keyword evidence="2" id="KW-0489">Methyltransferase</keyword>
<evidence type="ECO:0000313" key="3">
    <source>
        <dbReference type="Proteomes" id="UP001172159"/>
    </source>
</evidence>
<protein>
    <submittedName>
        <fullName evidence="2">CmcJ-like methyltransferase</fullName>
    </submittedName>
</protein>
<dbReference type="GO" id="GO:0008168">
    <property type="term" value="F:methyltransferase activity"/>
    <property type="evidence" value="ECO:0007669"/>
    <property type="project" value="UniProtKB-KW"/>
</dbReference>
<name>A0AA40K6R0_9PEZI</name>
<organism evidence="2 3">
    <name type="scientific">Apiosordaria backusii</name>
    <dbReference type="NCBI Taxonomy" id="314023"/>
    <lineage>
        <taxon>Eukaryota</taxon>
        <taxon>Fungi</taxon>
        <taxon>Dikarya</taxon>
        <taxon>Ascomycota</taxon>
        <taxon>Pezizomycotina</taxon>
        <taxon>Sordariomycetes</taxon>
        <taxon>Sordariomycetidae</taxon>
        <taxon>Sordariales</taxon>
        <taxon>Lasiosphaeriaceae</taxon>
        <taxon>Apiosordaria</taxon>
    </lineage>
</organism>
<comment type="caution">
    <text evidence="2">The sequence shown here is derived from an EMBL/GenBank/DDBJ whole genome shotgun (WGS) entry which is preliminary data.</text>
</comment>
<evidence type="ECO:0000256" key="1">
    <source>
        <dbReference type="ARBA" id="ARBA00023604"/>
    </source>
</evidence>
<dbReference type="AlphaFoldDB" id="A0AA40K6R0"/>
<dbReference type="NCBIfam" id="NF041278">
    <property type="entry name" value="CmcJ_NvfI_EfuI"/>
    <property type="match status" value="1"/>
</dbReference>
<keyword evidence="2" id="KW-0808">Transferase</keyword>
<gene>
    <name evidence="2" type="ORF">B0T21DRAFT_417930</name>
</gene>
<sequence length="275" mass="32389">METRIRYMARSPILQTEKAFSTDFPVDHVDDARSTNLVADDRPVTVHAIQDPNQWELDTHGFCILRAEVHLDLDRIDTHRREVENAFWYDIEAILHEKFPRYSRIEAYDLTVRRRDLDFPQRVRQYDPSHEQPAEIAHSDTSQRGGFLVLQHCFPGQDDYWKHKDFDIINVWRPLRRPTDDWPLALCDYTTIDQENDLLLNDAIRRDTISENSLMHFNAAHKWYYLKDQGINDLLVFRNSDSGGKRARGFHAAVWNPKATGPPRESVEVRLVAFY</sequence>
<dbReference type="EMBL" id="JAUKTV010000001">
    <property type="protein sequence ID" value="KAK0747422.1"/>
    <property type="molecule type" value="Genomic_DNA"/>
</dbReference>